<keyword evidence="2" id="KW-1185">Reference proteome</keyword>
<reference evidence="1" key="1">
    <citation type="submission" date="2019-04" db="EMBL/GenBank/DDBJ databases">
        <title>Microbes associate with the intestines of laboratory mice.</title>
        <authorList>
            <person name="Navarre W."/>
            <person name="Wong E."/>
            <person name="Huang K."/>
            <person name="Tropini C."/>
            <person name="Ng K."/>
            <person name="Yu B."/>
        </authorList>
    </citation>
    <scope>NUCLEOTIDE SEQUENCE</scope>
    <source>
        <strain evidence="1">NM01_1-7b</strain>
    </source>
</reference>
<comment type="caution">
    <text evidence="1">The sequence shown here is derived from an EMBL/GenBank/DDBJ whole genome shotgun (WGS) entry which is preliminary data.</text>
</comment>
<gene>
    <name evidence="1" type="ORF">E5329_24995</name>
</gene>
<protein>
    <submittedName>
        <fullName evidence="1">DUF4253 domain-containing protein</fullName>
    </submittedName>
</protein>
<evidence type="ECO:0000313" key="2">
    <source>
        <dbReference type="Proteomes" id="UP000304953"/>
    </source>
</evidence>
<name>A0AC61RNV2_9FIRM</name>
<organism evidence="1 2">
    <name type="scientific">Petralouisia muris</name>
    <dbReference type="NCBI Taxonomy" id="3032872"/>
    <lineage>
        <taxon>Bacteria</taxon>
        <taxon>Bacillati</taxon>
        <taxon>Bacillota</taxon>
        <taxon>Clostridia</taxon>
        <taxon>Lachnospirales</taxon>
        <taxon>Lachnospiraceae</taxon>
        <taxon>Petralouisia</taxon>
    </lineage>
</organism>
<dbReference type="EMBL" id="SRYA01000090">
    <property type="protein sequence ID" value="TGY89453.1"/>
    <property type="molecule type" value="Genomic_DNA"/>
</dbReference>
<sequence>MEASTQQIAEGFQCGYRVFEKGSDPELVEQAYRASFERGKKEGFYPAVLLLEENALEWLTEIIGEDYDRSEIISACGENGKEILKEYIKDFMEDMEVFIGEETEGETVNSFSGYVSFHDGTLAADTLLLEIPVKNPWEIIGYLPMGGWNDCPGPEDMISICKYWYEKYKAVPAVFTSDVMEFYAPMGLNGIDCLEAAKEHYAFCCDRVDQGTRSGKLSELAAGLADSTVWYFWWD</sequence>
<proteinExistence type="predicted"/>
<dbReference type="Proteomes" id="UP000304953">
    <property type="component" value="Unassembled WGS sequence"/>
</dbReference>
<accession>A0AC61RNV2</accession>
<evidence type="ECO:0000313" key="1">
    <source>
        <dbReference type="EMBL" id="TGY89453.1"/>
    </source>
</evidence>